<keyword evidence="2 8" id="KW-0812">Transmembrane</keyword>
<evidence type="ECO:0000256" key="2">
    <source>
        <dbReference type="ARBA" id="ARBA00022692"/>
    </source>
</evidence>
<feature type="transmembrane region" description="Helical" evidence="8">
    <location>
        <begin position="45"/>
        <end position="72"/>
    </location>
</feature>
<dbReference type="OrthoDB" id="60033at2759"/>
<sequence>MMEQAITKDSQDVDLADASDHSASTIADADRKDERDVIAQQEGRFVFVFRALVVTVLVLSAIAVCLGVYFYATGNEKSAFETKFDSDATKILETIGTSFEQTLGSTDAFITQLVAYARYSNSSWPYVTMPAFAIHATKLLKLSKAFYFTVFPFVEPWQYDEWIAYSNKTNGWIYESLDIQAHDKSWWGPKQTSFTPVHEIFADHGRPKDKPYDYMNNFLPSWQVHPMVPNRESGHPYNYDIWDVQAMARGILYADMHKRVVVTPQVNAIYDSTSEQSIAAAESNNRFASNYIRPGLDPSEPFSVIIFPIYDSLETVSLDLTKNHTFVGISTFCISWREHIQNILPEGSDGAIVVFEDQCGPAFTYRLDGPKATFLGTGDLHDPAYDAMKYSAQLPDMANVHGETDGSYSTYTGLPLAEDFCPRTISVYASSDMEDVHKTADPLLFTIAAACIFLFTSILFMVYDFWVNRRQRIVMQRALASGAIVSSLFPENVRQQLYKEEEQKKESEKAVKDFLLSSNSINKGDDSPLEGNGSLNSRPIADYFENTTILFGDLVGFTNWSASRQPVEVFELLESIYGQFDKIARRRKVFKVETIGDCYVAVTGVPNPQKHHSSIMAKFASECMMELQQVTHNLADKLGEETLKLSMRVGLHSGPVTAGVLRGEKGRFQLFGGTVNAAARMEQNGSPGKIHGSQEYADALRTDGKGHWLVPRDDKIVAKGLGELDTFWVVMINGADTMSHATGMTHTNSMSSDGPAIAVPRHSIEETNDETSSNLEKHAEDSVDV</sequence>
<protein>
    <submittedName>
        <fullName evidence="10">Receptor-type guanylate cyclase gcy</fullName>
    </submittedName>
</protein>
<dbReference type="InterPro" id="IPR001054">
    <property type="entry name" value="A/G_cyclase"/>
</dbReference>
<evidence type="ECO:0000256" key="4">
    <source>
        <dbReference type="ARBA" id="ARBA00022989"/>
    </source>
</evidence>
<keyword evidence="11" id="KW-1185">Reference proteome</keyword>
<feature type="transmembrane region" description="Helical" evidence="8">
    <location>
        <begin position="443"/>
        <end position="467"/>
    </location>
</feature>
<evidence type="ECO:0000256" key="5">
    <source>
        <dbReference type="ARBA" id="ARBA00023136"/>
    </source>
</evidence>
<keyword evidence="4 8" id="KW-1133">Transmembrane helix</keyword>
<evidence type="ECO:0000256" key="1">
    <source>
        <dbReference type="ARBA" id="ARBA00004370"/>
    </source>
</evidence>
<dbReference type="AlphaFoldDB" id="A0A9N8HM66"/>
<feature type="domain" description="Guanylate cyclase" evidence="9">
    <location>
        <begin position="548"/>
        <end position="682"/>
    </location>
</feature>
<evidence type="ECO:0000313" key="10">
    <source>
        <dbReference type="EMBL" id="CAB9520283.1"/>
    </source>
</evidence>
<reference evidence="10" key="1">
    <citation type="submission" date="2020-06" db="EMBL/GenBank/DDBJ databases">
        <authorList>
            <consortium name="Plant Systems Biology data submission"/>
        </authorList>
    </citation>
    <scope>NUCLEOTIDE SEQUENCE</scope>
    <source>
        <strain evidence="10">D6</strain>
    </source>
</reference>
<comment type="subcellular location">
    <subcellularLocation>
        <location evidence="1">Membrane</location>
    </subcellularLocation>
</comment>
<dbReference type="SMART" id="SM00044">
    <property type="entry name" value="CYCc"/>
    <property type="match status" value="1"/>
</dbReference>
<evidence type="ECO:0000259" key="9">
    <source>
        <dbReference type="PROSITE" id="PS50125"/>
    </source>
</evidence>
<dbReference type="InterPro" id="IPR029787">
    <property type="entry name" value="Nucleotide_cyclase"/>
</dbReference>
<dbReference type="Gene3D" id="3.30.70.1230">
    <property type="entry name" value="Nucleotide cyclase"/>
    <property type="match status" value="1"/>
</dbReference>
<evidence type="ECO:0000256" key="7">
    <source>
        <dbReference type="SAM" id="MobiDB-lite"/>
    </source>
</evidence>
<evidence type="ECO:0000256" key="6">
    <source>
        <dbReference type="ARBA" id="ARBA00023239"/>
    </source>
</evidence>
<feature type="region of interest" description="Disordered" evidence="7">
    <location>
        <begin position="763"/>
        <end position="785"/>
    </location>
</feature>
<keyword evidence="5 8" id="KW-0472">Membrane</keyword>
<dbReference type="Pfam" id="PF00211">
    <property type="entry name" value="Guanylate_cyc"/>
    <property type="match status" value="1"/>
</dbReference>
<evidence type="ECO:0000256" key="3">
    <source>
        <dbReference type="ARBA" id="ARBA00022741"/>
    </source>
</evidence>
<evidence type="ECO:0000313" key="11">
    <source>
        <dbReference type="Proteomes" id="UP001153069"/>
    </source>
</evidence>
<dbReference type="SUPFAM" id="SSF55073">
    <property type="entry name" value="Nucleotide cyclase"/>
    <property type="match status" value="1"/>
</dbReference>
<dbReference type="CDD" id="cd07302">
    <property type="entry name" value="CHD"/>
    <property type="match status" value="1"/>
</dbReference>
<dbReference type="PANTHER" id="PTHR11920:SF335">
    <property type="entry name" value="GUANYLATE CYCLASE"/>
    <property type="match status" value="1"/>
</dbReference>
<dbReference type="EMBL" id="CAICTM010001086">
    <property type="protein sequence ID" value="CAB9520283.1"/>
    <property type="molecule type" value="Genomic_DNA"/>
</dbReference>
<proteinExistence type="predicted"/>
<dbReference type="GO" id="GO:0001653">
    <property type="term" value="F:peptide receptor activity"/>
    <property type="evidence" value="ECO:0007669"/>
    <property type="project" value="TreeGrafter"/>
</dbReference>
<dbReference type="PROSITE" id="PS50125">
    <property type="entry name" value="GUANYLATE_CYCLASE_2"/>
    <property type="match status" value="1"/>
</dbReference>
<dbReference type="GO" id="GO:0000166">
    <property type="term" value="F:nucleotide binding"/>
    <property type="evidence" value="ECO:0007669"/>
    <property type="project" value="UniProtKB-KW"/>
</dbReference>
<keyword evidence="6" id="KW-0456">Lyase</keyword>
<dbReference type="GO" id="GO:0005886">
    <property type="term" value="C:plasma membrane"/>
    <property type="evidence" value="ECO:0007669"/>
    <property type="project" value="TreeGrafter"/>
</dbReference>
<feature type="compositionally biased region" description="Basic and acidic residues" evidence="7">
    <location>
        <begin position="775"/>
        <end position="785"/>
    </location>
</feature>
<dbReference type="GO" id="GO:0004383">
    <property type="term" value="F:guanylate cyclase activity"/>
    <property type="evidence" value="ECO:0007669"/>
    <property type="project" value="TreeGrafter"/>
</dbReference>
<dbReference type="PANTHER" id="PTHR11920">
    <property type="entry name" value="GUANYLYL CYCLASE"/>
    <property type="match status" value="1"/>
</dbReference>
<dbReference type="Proteomes" id="UP001153069">
    <property type="component" value="Unassembled WGS sequence"/>
</dbReference>
<gene>
    <name evidence="10" type="ORF">SEMRO_1088_G240030.1</name>
</gene>
<keyword evidence="10" id="KW-0675">Receptor</keyword>
<dbReference type="InterPro" id="IPR050401">
    <property type="entry name" value="Cyclic_nucleotide_synthase"/>
</dbReference>
<dbReference type="GO" id="GO:0007168">
    <property type="term" value="P:receptor guanylyl cyclase signaling pathway"/>
    <property type="evidence" value="ECO:0007669"/>
    <property type="project" value="TreeGrafter"/>
</dbReference>
<dbReference type="GO" id="GO:0035556">
    <property type="term" value="P:intracellular signal transduction"/>
    <property type="evidence" value="ECO:0007669"/>
    <property type="project" value="InterPro"/>
</dbReference>
<keyword evidence="3" id="KW-0547">Nucleotide-binding</keyword>
<name>A0A9N8HM66_9STRA</name>
<dbReference type="GO" id="GO:0004016">
    <property type="term" value="F:adenylate cyclase activity"/>
    <property type="evidence" value="ECO:0007669"/>
    <property type="project" value="TreeGrafter"/>
</dbReference>
<comment type="caution">
    <text evidence="10">The sequence shown here is derived from an EMBL/GenBank/DDBJ whole genome shotgun (WGS) entry which is preliminary data.</text>
</comment>
<accession>A0A9N8HM66</accession>
<organism evidence="10 11">
    <name type="scientific">Seminavis robusta</name>
    <dbReference type="NCBI Taxonomy" id="568900"/>
    <lineage>
        <taxon>Eukaryota</taxon>
        <taxon>Sar</taxon>
        <taxon>Stramenopiles</taxon>
        <taxon>Ochrophyta</taxon>
        <taxon>Bacillariophyta</taxon>
        <taxon>Bacillariophyceae</taxon>
        <taxon>Bacillariophycidae</taxon>
        <taxon>Naviculales</taxon>
        <taxon>Naviculaceae</taxon>
        <taxon>Seminavis</taxon>
    </lineage>
</organism>
<evidence type="ECO:0000256" key="8">
    <source>
        <dbReference type="SAM" id="Phobius"/>
    </source>
</evidence>